<keyword evidence="3" id="KW-1185">Reference proteome</keyword>
<dbReference type="SMART" id="SM00028">
    <property type="entry name" value="TPR"/>
    <property type="match status" value="12"/>
</dbReference>
<name>A0A1P8JYF2_9BURK</name>
<evidence type="ECO:0000313" key="3">
    <source>
        <dbReference type="Proteomes" id="UP000186609"/>
    </source>
</evidence>
<feature type="repeat" description="TPR" evidence="1">
    <location>
        <begin position="192"/>
        <end position="225"/>
    </location>
</feature>
<dbReference type="InterPro" id="IPR014266">
    <property type="entry name" value="PEP-CTERM_TPR_PrsT"/>
</dbReference>
<dbReference type="RefSeq" id="WP_076200673.1">
    <property type="nucleotide sequence ID" value="NZ_CP019236.1"/>
</dbReference>
<dbReference type="Pfam" id="PF14559">
    <property type="entry name" value="TPR_19"/>
    <property type="match status" value="3"/>
</dbReference>
<dbReference type="EMBL" id="CP019236">
    <property type="protein sequence ID" value="APW38783.1"/>
    <property type="molecule type" value="Genomic_DNA"/>
</dbReference>
<dbReference type="InterPro" id="IPR019734">
    <property type="entry name" value="TPR_rpt"/>
</dbReference>
<reference evidence="2 3" key="1">
    <citation type="submission" date="2017-01" db="EMBL/GenBank/DDBJ databases">
        <authorList>
            <person name="Mah S.A."/>
            <person name="Swanson W.J."/>
            <person name="Moy G.W."/>
            <person name="Vacquier V.D."/>
        </authorList>
    </citation>
    <scope>NUCLEOTIDE SEQUENCE [LARGE SCALE GENOMIC DNA]</scope>
    <source>
        <strain evidence="2 3">DCY110</strain>
    </source>
</reference>
<proteinExistence type="predicted"/>
<dbReference type="PANTHER" id="PTHR12558:SF13">
    <property type="entry name" value="CELL DIVISION CYCLE PROTEIN 27 HOMOLOG"/>
    <property type="match status" value="1"/>
</dbReference>
<keyword evidence="1" id="KW-0802">TPR repeat</keyword>
<dbReference type="STRING" id="1842727.RD110_17525"/>
<dbReference type="SUPFAM" id="SSF48452">
    <property type="entry name" value="TPR-like"/>
    <property type="match status" value="4"/>
</dbReference>
<dbReference type="InterPro" id="IPR011990">
    <property type="entry name" value="TPR-like_helical_dom_sf"/>
</dbReference>
<organism evidence="2 3">
    <name type="scientific">Rhodoferax koreensis</name>
    <dbReference type="NCBI Taxonomy" id="1842727"/>
    <lineage>
        <taxon>Bacteria</taxon>
        <taxon>Pseudomonadati</taxon>
        <taxon>Pseudomonadota</taxon>
        <taxon>Betaproteobacteria</taxon>
        <taxon>Burkholderiales</taxon>
        <taxon>Comamonadaceae</taxon>
        <taxon>Rhodoferax</taxon>
    </lineage>
</organism>
<gene>
    <name evidence="2" type="ORF">RD110_17525</name>
</gene>
<dbReference type="Gene3D" id="1.25.40.10">
    <property type="entry name" value="Tetratricopeptide repeat domain"/>
    <property type="match status" value="5"/>
</dbReference>
<evidence type="ECO:0000256" key="1">
    <source>
        <dbReference type="PROSITE-ProRule" id="PRU00339"/>
    </source>
</evidence>
<dbReference type="OrthoDB" id="5290951at2"/>
<evidence type="ECO:0000313" key="2">
    <source>
        <dbReference type="EMBL" id="APW38783.1"/>
    </source>
</evidence>
<dbReference type="Pfam" id="PF13432">
    <property type="entry name" value="TPR_16"/>
    <property type="match status" value="4"/>
</dbReference>
<protein>
    <submittedName>
        <fullName evidence="2">Uncharacterized protein</fullName>
    </submittedName>
</protein>
<dbReference type="AlphaFoldDB" id="A0A1P8JYF2"/>
<dbReference type="Proteomes" id="UP000186609">
    <property type="component" value="Chromosome"/>
</dbReference>
<sequence>MVALLAVPGFAVHAATDSKASRFYEDALTRYEKKDVPGAIIQLKNALQIDKTLLPVQVLLGKALLANGEAAAAEVALNEAVRLGVNRAEIVVPLGQAYVAQGKHKLLLEQPQFNVSGLPADVQVKLLLLRASASAELGDVRGALKNIDEARVMDGRLPEVWLAEVPVRIRAMQYAEANAAIERATALAPDSAEVRYQRGALLHVQGNLRAALAAYDSALKADPKHLEARAARAGIEMDLGQYADAAKDVAEIQAQSPREPRAAYLKAMLLSRDGDSAGARKSLAEVTAFLDAVPPAFIQYRPQLLMLNGLAHFGLSEYEKAKPYFESMQRVQGGGPVSKLLAQIYLSDRNYGRASDLLEQYLKAQPQDGQALLLLASASMAQGRNAKATALMQQALAIKDAPEYHTQLGLSLLGAGQSADAVTQLETAFKEPSQIQAGTALVGLYLRGGQGAKALAVAEKLLKQQPDSAVLHNLNGMAQAQLGNLAAAKVSFDRAVQLDGKLVEARLNLARLDMANKAYDAAATKLNAILLADEKNIDAMYEMANLSDRRGSSADTLRWLSKASDMAGPKEFRPGTALVEFHLRNKAPDQALEAAKRLSSKDPENVPILLIYGRAQLANGDVEGARSTFSGATRFANFNAPQQTEIATWQLAVNNLPGAAYSLDKALSSRPDFLPALALMTEVEIRQNEPAKAEQRARQILALAPKQAIGYSLLGDVAQSRGQTAVAIDHYRRAHQVQTNTETFLRLFGALAMQDGGRQALTLGEAWLKTHPQDQTVRRALADAYARGGNYAAARLNYEAFVKAVPNDSGALNNLANVLLRLNDASALQVAESAMKKDPTNASAIDTLGWVLFKTGLPQNSDRALQLLRDARLRDPGNPEIRYHLAAVLAQSGRKTEAQDEVEAALKGGRPFESLTEAESLLKKLR</sequence>
<dbReference type="NCBIfam" id="TIGR02917">
    <property type="entry name" value="PEP_TPR_lipo"/>
    <property type="match status" value="1"/>
</dbReference>
<dbReference type="KEGG" id="rhy:RD110_17525"/>
<dbReference type="PROSITE" id="PS50005">
    <property type="entry name" value="TPR"/>
    <property type="match status" value="1"/>
</dbReference>
<dbReference type="PANTHER" id="PTHR12558">
    <property type="entry name" value="CELL DIVISION CYCLE 16,23,27"/>
    <property type="match status" value="1"/>
</dbReference>
<accession>A0A1P8JYF2</accession>